<name>A0A1R1EPP5_9BACL</name>
<evidence type="ECO:0000313" key="4">
    <source>
        <dbReference type="Proteomes" id="UP000187172"/>
    </source>
</evidence>
<dbReference type="PANTHER" id="PTHR30388">
    <property type="entry name" value="ALDEHYDE OXIDOREDUCTASE MOLYBDENUM COFACTOR ASSEMBLY PROTEIN"/>
    <property type="match status" value="1"/>
</dbReference>
<dbReference type="STRING" id="297318.BK138_18190"/>
<feature type="domain" description="XdhC- CoxI" evidence="1">
    <location>
        <begin position="14"/>
        <end position="76"/>
    </location>
</feature>
<dbReference type="RefSeq" id="WP_076171470.1">
    <property type="nucleotide sequence ID" value="NZ_MRTP01000004.1"/>
</dbReference>
<reference evidence="3 4" key="1">
    <citation type="submission" date="2016-11" db="EMBL/GenBank/DDBJ databases">
        <title>Paenibacillus species isolates.</title>
        <authorList>
            <person name="Beno S.M."/>
        </authorList>
    </citation>
    <scope>NUCLEOTIDE SEQUENCE [LARGE SCALE GENOMIC DNA]</scope>
    <source>
        <strain evidence="3 4">FSL R5-0378</strain>
    </source>
</reference>
<dbReference type="Proteomes" id="UP000187172">
    <property type="component" value="Unassembled WGS sequence"/>
</dbReference>
<dbReference type="InterPro" id="IPR027051">
    <property type="entry name" value="XdhC_Rossmann_dom"/>
</dbReference>
<dbReference type="Pfam" id="PF13478">
    <property type="entry name" value="XdhC_C"/>
    <property type="match status" value="1"/>
</dbReference>
<dbReference type="Gene3D" id="3.40.50.720">
    <property type="entry name" value="NAD(P)-binding Rossmann-like Domain"/>
    <property type="match status" value="1"/>
</dbReference>
<sequence length="319" mass="35146">METESILRYVQKEEGMAVLASLVSVRGHAYRKSGAMMLMAADGHRIGSISPGCLEADLAARVPRILERGRFEWVSYNTEPGVDPIWGEEMGCGGELVILLEPIEGRLQAVLLDAAKIVLQGTAVRLVRELRPDQEMDYRLEEDGPIQDSVARQGVFFYATRLAPSRRLIIFGAGEEAAALEAMARSIGFATVVADWREDWCSRERFPLARTVVGDAGRIVEELRIGIRDYVILASHHLRRDREMLQRLLPLQPEYVGVIGSARRIGLLFGELPIPDFVDAPAGLPIGAEGAAEIAVSIAARLVKWKSGAEAAVRERRHA</sequence>
<evidence type="ECO:0000259" key="2">
    <source>
        <dbReference type="Pfam" id="PF13478"/>
    </source>
</evidence>
<dbReference type="InterPro" id="IPR052698">
    <property type="entry name" value="MoCofactor_Util/Proc"/>
</dbReference>
<feature type="domain" description="XdhC Rossmann" evidence="2">
    <location>
        <begin position="168"/>
        <end position="301"/>
    </location>
</feature>
<proteinExistence type="predicted"/>
<dbReference type="InterPro" id="IPR003777">
    <property type="entry name" value="XdhC_CoxI"/>
</dbReference>
<dbReference type="AlphaFoldDB" id="A0A1R1EPP5"/>
<dbReference type="EMBL" id="MRTP01000004">
    <property type="protein sequence ID" value="OMF53749.1"/>
    <property type="molecule type" value="Genomic_DNA"/>
</dbReference>
<dbReference type="Pfam" id="PF02625">
    <property type="entry name" value="XdhC_CoxI"/>
    <property type="match status" value="1"/>
</dbReference>
<comment type="caution">
    <text evidence="3">The sequence shown here is derived from an EMBL/GenBank/DDBJ whole genome shotgun (WGS) entry which is preliminary data.</text>
</comment>
<protein>
    <recommendedName>
        <fullName evidence="5">Xanthine dehydrogenase</fullName>
    </recommendedName>
</protein>
<dbReference type="PANTHER" id="PTHR30388:SF6">
    <property type="entry name" value="XANTHINE DEHYDROGENASE SUBUNIT A-RELATED"/>
    <property type="match status" value="1"/>
</dbReference>
<organism evidence="3 4">
    <name type="scientific">Paenibacillus rhizosphaerae</name>
    <dbReference type="NCBI Taxonomy" id="297318"/>
    <lineage>
        <taxon>Bacteria</taxon>
        <taxon>Bacillati</taxon>
        <taxon>Bacillota</taxon>
        <taxon>Bacilli</taxon>
        <taxon>Bacillales</taxon>
        <taxon>Paenibacillaceae</taxon>
        <taxon>Paenibacillus</taxon>
    </lineage>
</organism>
<evidence type="ECO:0000313" key="3">
    <source>
        <dbReference type="EMBL" id="OMF53749.1"/>
    </source>
</evidence>
<evidence type="ECO:0000259" key="1">
    <source>
        <dbReference type="Pfam" id="PF02625"/>
    </source>
</evidence>
<keyword evidence="4" id="KW-1185">Reference proteome</keyword>
<accession>A0A1R1EPP5</accession>
<gene>
    <name evidence="3" type="ORF">BK138_18190</name>
</gene>
<evidence type="ECO:0008006" key="5">
    <source>
        <dbReference type="Google" id="ProtNLM"/>
    </source>
</evidence>